<dbReference type="PRINTS" id="PR00723">
    <property type="entry name" value="SUBTILISIN"/>
</dbReference>
<evidence type="ECO:0000256" key="11">
    <source>
        <dbReference type="SAM" id="SignalP"/>
    </source>
</evidence>
<dbReference type="GO" id="GO:0005615">
    <property type="term" value="C:extracellular space"/>
    <property type="evidence" value="ECO:0007669"/>
    <property type="project" value="TreeGrafter"/>
</dbReference>
<reference evidence="15 16" key="1">
    <citation type="submission" date="2018-08" db="EMBL/GenBank/DDBJ databases">
        <title>Meiothermus roseus NBRC 110900 genome sequencing project.</title>
        <authorList>
            <person name="Da Costa M.S."/>
            <person name="Albuquerque L."/>
            <person name="Raposo P."/>
            <person name="Froufe H.J.C."/>
            <person name="Barroso C.S."/>
            <person name="Egas C."/>
        </authorList>
    </citation>
    <scope>NUCLEOTIDE SEQUENCE [LARGE SCALE GENOMIC DNA]</scope>
    <source>
        <strain evidence="15 16">NBRC 110900</strain>
    </source>
</reference>
<dbReference type="InterPro" id="IPR023827">
    <property type="entry name" value="Peptidase_S8_Asp-AS"/>
</dbReference>
<dbReference type="Gene3D" id="2.60.40.1710">
    <property type="entry name" value="Subtilisin-like superfamily"/>
    <property type="match status" value="1"/>
</dbReference>
<evidence type="ECO:0000256" key="4">
    <source>
        <dbReference type="ARBA" id="ARBA00022670"/>
    </source>
</evidence>
<dbReference type="InterPro" id="IPR022398">
    <property type="entry name" value="Peptidase_S8_His-AS"/>
</dbReference>
<keyword evidence="6 9" id="KW-0378">Hydrolase</keyword>
<keyword evidence="16" id="KW-1185">Reference proteome</keyword>
<dbReference type="RefSeq" id="WP_119278758.1">
    <property type="nucleotide sequence ID" value="NZ_QWLA01000051.1"/>
</dbReference>
<dbReference type="InterPro" id="IPR023828">
    <property type="entry name" value="Peptidase_S8_Ser-AS"/>
</dbReference>
<proteinExistence type="inferred from homology"/>
<feature type="chain" id="PRO_5017348047" evidence="11">
    <location>
        <begin position="30"/>
        <end position="874"/>
    </location>
</feature>
<dbReference type="Gene3D" id="3.50.30.30">
    <property type="match status" value="1"/>
</dbReference>
<name>A0A399ELI0_9DEIN</name>
<evidence type="ECO:0000313" key="15">
    <source>
        <dbReference type="EMBL" id="RIH84835.1"/>
    </source>
</evidence>
<evidence type="ECO:0000256" key="9">
    <source>
        <dbReference type="PROSITE-ProRule" id="PRU01240"/>
    </source>
</evidence>
<organism evidence="15 16">
    <name type="scientific">Calidithermus roseus</name>
    <dbReference type="NCBI Taxonomy" id="1644118"/>
    <lineage>
        <taxon>Bacteria</taxon>
        <taxon>Thermotogati</taxon>
        <taxon>Deinococcota</taxon>
        <taxon>Deinococci</taxon>
        <taxon>Thermales</taxon>
        <taxon>Thermaceae</taxon>
        <taxon>Calidithermus</taxon>
    </lineage>
</organism>
<dbReference type="InterPro" id="IPR000209">
    <property type="entry name" value="Peptidase_S8/S53_dom"/>
</dbReference>
<feature type="active site" description="Charge relay system" evidence="8 9">
    <location>
        <position position="178"/>
    </location>
</feature>
<comment type="caution">
    <text evidence="15">The sequence shown here is derived from an EMBL/GenBank/DDBJ whole genome shotgun (WGS) entry which is preliminary data.</text>
</comment>
<dbReference type="InterPro" id="IPR003137">
    <property type="entry name" value="PA_domain"/>
</dbReference>
<dbReference type="GO" id="GO:0004252">
    <property type="term" value="F:serine-type endopeptidase activity"/>
    <property type="evidence" value="ECO:0007669"/>
    <property type="project" value="UniProtKB-UniRule"/>
</dbReference>
<evidence type="ECO:0000313" key="16">
    <source>
        <dbReference type="Proteomes" id="UP000265341"/>
    </source>
</evidence>
<dbReference type="Pfam" id="PF06280">
    <property type="entry name" value="fn3_5"/>
    <property type="match status" value="1"/>
</dbReference>
<accession>A0A399ELI0</accession>
<dbReference type="EMBL" id="QWLA01000051">
    <property type="protein sequence ID" value="RIH84835.1"/>
    <property type="molecule type" value="Genomic_DNA"/>
</dbReference>
<evidence type="ECO:0000259" key="14">
    <source>
        <dbReference type="Pfam" id="PF06280"/>
    </source>
</evidence>
<dbReference type="InterPro" id="IPR034187">
    <property type="entry name" value="Peptidases_S8_5"/>
</dbReference>
<keyword evidence="2" id="KW-0134">Cell wall</keyword>
<feature type="domain" description="PA" evidence="13">
    <location>
        <begin position="395"/>
        <end position="471"/>
    </location>
</feature>
<protein>
    <submittedName>
        <fullName evidence="15">Minor extracellular protease vpr</fullName>
        <ecNumber evidence="15">3.4.21.-</ecNumber>
    </submittedName>
</protein>
<keyword evidence="3" id="KW-0964">Secreted</keyword>
<dbReference type="PANTHER" id="PTHR43806:SF66">
    <property type="entry name" value="SERIN ENDOPEPTIDASE"/>
    <property type="match status" value="1"/>
</dbReference>
<dbReference type="SUPFAM" id="SSF52025">
    <property type="entry name" value="PA domain"/>
    <property type="match status" value="1"/>
</dbReference>
<dbReference type="PANTHER" id="PTHR43806">
    <property type="entry name" value="PEPTIDASE S8"/>
    <property type="match status" value="1"/>
</dbReference>
<keyword evidence="5 11" id="KW-0732">Signal</keyword>
<dbReference type="GO" id="GO:0016020">
    <property type="term" value="C:membrane"/>
    <property type="evidence" value="ECO:0007669"/>
    <property type="project" value="InterPro"/>
</dbReference>
<feature type="active site" description="Charge relay system" evidence="8 9">
    <location>
        <position position="234"/>
    </location>
</feature>
<dbReference type="InterPro" id="IPR010435">
    <property type="entry name" value="C5a/SBT2-like_Fn3"/>
</dbReference>
<evidence type="ECO:0000259" key="12">
    <source>
        <dbReference type="Pfam" id="PF00082"/>
    </source>
</evidence>
<feature type="domain" description="C5a peptidase/Subtilisin-like protease SBT2-like Fn3-like" evidence="14">
    <location>
        <begin position="626"/>
        <end position="717"/>
    </location>
</feature>
<dbReference type="Gene3D" id="3.40.50.200">
    <property type="entry name" value="Peptidase S8/S53 domain"/>
    <property type="match status" value="1"/>
</dbReference>
<evidence type="ECO:0000256" key="2">
    <source>
        <dbReference type="ARBA" id="ARBA00022512"/>
    </source>
</evidence>
<feature type="domain" description="Peptidase S8/S53" evidence="12">
    <location>
        <begin position="169"/>
        <end position="580"/>
    </location>
</feature>
<dbReference type="PROSITE" id="PS51892">
    <property type="entry name" value="SUBTILASE"/>
    <property type="match status" value="1"/>
</dbReference>
<dbReference type="PROSITE" id="PS00136">
    <property type="entry name" value="SUBTILASE_ASP"/>
    <property type="match status" value="1"/>
</dbReference>
<sequence>MYWKYWFLAIAAVLLLALAACSTKPPSQAVSTQSVQEVFPERSLPSMESGAFLDETPDLWFVELSSPPSAEGTPRATLEAEQQTFREAARKARLRYTERFAFKTLWNGFSVQASHSEVPKLSRIAGVKNVYPVVRVSLPPTALVTDPELATALAMTGADIAQSELGFSGQGIKVAVMDTGVDYNHPDLGGCFGPGCRVAVGWDFVGDAFNADPSSPLYNPTPAPDPNPDDCNGHGTHVAGIVGANGSVKGVAPGVTFGAYRVFGCEGSTTADIMIAAMERALEDDMDVLNMSIGSAFQWPQYPTAQASNRLVNKGMVVVASIGNSGANGLYSASAPGLGEKVIGVASFDNTHVSLNTFTVTPANLTIGYANAAAAPPAPTSGSLPLARTGTPASTADACSPLPAGSLTGKAALIRRGTCTFHTKASNAQNAGAAAVVLYNSVAGRFSPTVAGTPAITIPVVAISDAEGVAINNAIASGTPQTLNWTDQFGSFPNPTGGLISSFSSYGLSPDLALKPDIGAPGGLIRSTYPLERGGYATISGTSMSSPHVAGAAALLLEARPNTPAQAMRGILQNSADPKNWWGNPGLGFLDNVHRQGAGMLDIDDAILATTKIEPAKLSLGEGFPPTQTLTLENNGPDAVTYDLSFVNALSTGGVISPGFFTSNATVAFSSPSITVPAGGSASVNVTITPPTAANHQYGGYIVFTPQGGGQVYRVPFAGYSGDYQSIPVLTGGFPMLASLSSCALLRGLDCFAGGIYTPKPGGATYTLTDAFNTPYILVHLDHQVRLLRMEVFEASSGKAWHRALNQDYVGRNSTATSFFAFSWDGTTFGGNKTYTVPDGQYVIKVSVLKALGDASNPAHWESWTSPVITLDRP</sequence>
<evidence type="ECO:0000256" key="6">
    <source>
        <dbReference type="ARBA" id="ARBA00022801"/>
    </source>
</evidence>
<dbReference type="Proteomes" id="UP000265341">
    <property type="component" value="Unassembled WGS sequence"/>
</dbReference>
<evidence type="ECO:0000256" key="7">
    <source>
        <dbReference type="ARBA" id="ARBA00022825"/>
    </source>
</evidence>
<evidence type="ECO:0000256" key="3">
    <source>
        <dbReference type="ARBA" id="ARBA00022525"/>
    </source>
</evidence>
<dbReference type="AlphaFoldDB" id="A0A399ELI0"/>
<dbReference type="InterPro" id="IPR036852">
    <property type="entry name" value="Peptidase_S8/S53_dom_sf"/>
</dbReference>
<dbReference type="PROSITE" id="PS00137">
    <property type="entry name" value="SUBTILASE_HIS"/>
    <property type="match status" value="1"/>
</dbReference>
<dbReference type="InterPro" id="IPR050131">
    <property type="entry name" value="Peptidase_S8_subtilisin-like"/>
</dbReference>
<dbReference type="PROSITE" id="PS51257">
    <property type="entry name" value="PROKAR_LIPOPROTEIN"/>
    <property type="match status" value="1"/>
</dbReference>
<evidence type="ECO:0000256" key="10">
    <source>
        <dbReference type="RuleBase" id="RU003355"/>
    </source>
</evidence>
<gene>
    <name evidence="15" type="primary">vpr</name>
    <name evidence="15" type="ORF">Mrose_02494</name>
</gene>
<dbReference type="Pfam" id="PF00082">
    <property type="entry name" value="Peptidase_S8"/>
    <property type="match status" value="1"/>
</dbReference>
<feature type="signal peptide" evidence="11">
    <location>
        <begin position="1"/>
        <end position="29"/>
    </location>
</feature>
<dbReference type="PROSITE" id="PS00138">
    <property type="entry name" value="SUBTILASE_SER"/>
    <property type="match status" value="1"/>
</dbReference>
<evidence type="ECO:0000256" key="1">
    <source>
        <dbReference type="ARBA" id="ARBA00011073"/>
    </source>
</evidence>
<dbReference type="CDD" id="cd07489">
    <property type="entry name" value="Peptidases_S8_5"/>
    <property type="match status" value="1"/>
</dbReference>
<dbReference type="InterPro" id="IPR046450">
    <property type="entry name" value="PA_dom_sf"/>
</dbReference>
<keyword evidence="4 9" id="KW-0645">Protease</keyword>
<dbReference type="InterPro" id="IPR015500">
    <property type="entry name" value="Peptidase_S8_subtilisin-rel"/>
</dbReference>
<feature type="active site" description="Charge relay system" evidence="8 9">
    <location>
        <position position="543"/>
    </location>
</feature>
<dbReference type="SUPFAM" id="SSF52743">
    <property type="entry name" value="Subtilisin-like"/>
    <property type="match status" value="1"/>
</dbReference>
<dbReference type="EC" id="3.4.21.-" evidence="15"/>
<evidence type="ECO:0000259" key="13">
    <source>
        <dbReference type="Pfam" id="PF02225"/>
    </source>
</evidence>
<evidence type="ECO:0000256" key="5">
    <source>
        <dbReference type="ARBA" id="ARBA00022729"/>
    </source>
</evidence>
<dbReference type="CDD" id="cd04818">
    <property type="entry name" value="PA_subtilisin_1"/>
    <property type="match status" value="1"/>
</dbReference>
<dbReference type="OrthoDB" id="9798386at2"/>
<comment type="similarity">
    <text evidence="1 9 10">Belongs to the peptidase S8 family.</text>
</comment>
<evidence type="ECO:0000256" key="8">
    <source>
        <dbReference type="PIRSR" id="PIRSR615500-1"/>
    </source>
</evidence>
<keyword evidence="7 9" id="KW-0720">Serine protease</keyword>
<dbReference type="GO" id="GO:0006508">
    <property type="term" value="P:proteolysis"/>
    <property type="evidence" value="ECO:0007669"/>
    <property type="project" value="UniProtKB-KW"/>
</dbReference>
<dbReference type="Pfam" id="PF02225">
    <property type="entry name" value="PA"/>
    <property type="match status" value="1"/>
</dbReference>